<reference evidence="3" key="1">
    <citation type="submission" date="2021-02" db="EMBL/GenBank/DDBJ databases">
        <authorList>
            <person name="Nowell W R."/>
        </authorList>
    </citation>
    <scope>NUCLEOTIDE SEQUENCE</scope>
</reference>
<proteinExistence type="predicted"/>
<evidence type="ECO:0000313" key="3">
    <source>
        <dbReference type="EMBL" id="CAF4808392.1"/>
    </source>
</evidence>
<comment type="caution">
    <text evidence="3">The sequence shown here is derived from an EMBL/GenBank/DDBJ whole genome shotgun (WGS) entry which is preliminary data.</text>
</comment>
<evidence type="ECO:0000313" key="2">
    <source>
        <dbReference type="EMBL" id="CAF4569429.1"/>
    </source>
</evidence>
<dbReference type="Proteomes" id="UP000681720">
    <property type="component" value="Unassembled WGS sequence"/>
</dbReference>
<sequence length="54" mass="6219">MINYSFRTENNTSAEFGLDEENDDNDVVDYASDQLIDEIPFDPQNENVNDDDES</sequence>
<accession>A0A8S3BA08</accession>
<feature type="non-terminal residue" evidence="3">
    <location>
        <position position="54"/>
    </location>
</feature>
<dbReference type="AlphaFoldDB" id="A0A8S3BA08"/>
<organism evidence="3 4">
    <name type="scientific">Rotaria magnacalcarata</name>
    <dbReference type="NCBI Taxonomy" id="392030"/>
    <lineage>
        <taxon>Eukaryota</taxon>
        <taxon>Metazoa</taxon>
        <taxon>Spiralia</taxon>
        <taxon>Gnathifera</taxon>
        <taxon>Rotifera</taxon>
        <taxon>Eurotatoria</taxon>
        <taxon>Bdelloidea</taxon>
        <taxon>Philodinida</taxon>
        <taxon>Philodinidae</taxon>
        <taxon>Rotaria</taxon>
    </lineage>
</organism>
<gene>
    <name evidence="2" type="ORF">BYL167_LOCUS38844</name>
    <name evidence="3" type="ORF">GIL414_LOCUS47473</name>
</gene>
<evidence type="ECO:0000256" key="1">
    <source>
        <dbReference type="SAM" id="MobiDB-lite"/>
    </source>
</evidence>
<dbReference type="Proteomes" id="UP000681967">
    <property type="component" value="Unassembled WGS sequence"/>
</dbReference>
<evidence type="ECO:0000313" key="4">
    <source>
        <dbReference type="Proteomes" id="UP000681720"/>
    </source>
</evidence>
<dbReference type="EMBL" id="CAJOBH010091899">
    <property type="protein sequence ID" value="CAF4569429.1"/>
    <property type="molecule type" value="Genomic_DNA"/>
</dbReference>
<protein>
    <submittedName>
        <fullName evidence="3">Uncharacterized protein</fullName>
    </submittedName>
</protein>
<name>A0A8S3BA08_9BILA</name>
<dbReference type="EMBL" id="CAJOBJ010151473">
    <property type="protein sequence ID" value="CAF4808392.1"/>
    <property type="molecule type" value="Genomic_DNA"/>
</dbReference>
<feature type="compositionally biased region" description="Polar residues" evidence="1">
    <location>
        <begin position="1"/>
        <end position="14"/>
    </location>
</feature>
<feature type="region of interest" description="Disordered" evidence="1">
    <location>
        <begin position="1"/>
        <end position="25"/>
    </location>
</feature>